<dbReference type="GO" id="GO:0016765">
    <property type="term" value="F:transferase activity, transferring alkyl or aryl (other than methyl) groups"/>
    <property type="evidence" value="ECO:0007669"/>
    <property type="project" value="InterPro"/>
</dbReference>
<dbReference type="AlphaFoldDB" id="A0A8S9NL61"/>
<evidence type="ECO:0000256" key="2">
    <source>
        <dbReference type="SAM" id="MobiDB-lite"/>
    </source>
</evidence>
<protein>
    <submittedName>
        <fullName evidence="3">Uncharacterized protein</fullName>
    </submittedName>
</protein>
<evidence type="ECO:0000256" key="1">
    <source>
        <dbReference type="ARBA" id="ARBA00001946"/>
    </source>
</evidence>
<evidence type="ECO:0000313" key="4">
    <source>
        <dbReference type="Proteomes" id="UP000712600"/>
    </source>
</evidence>
<organism evidence="3 4">
    <name type="scientific">Brassica cretica</name>
    <name type="common">Mustard</name>
    <dbReference type="NCBI Taxonomy" id="69181"/>
    <lineage>
        <taxon>Eukaryota</taxon>
        <taxon>Viridiplantae</taxon>
        <taxon>Streptophyta</taxon>
        <taxon>Embryophyta</taxon>
        <taxon>Tracheophyta</taxon>
        <taxon>Spermatophyta</taxon>
        <taxon>Magnoliopsida</taxon>
        <taxon>eudicotyledons</taxon>
        <taxon>Gunneridae</taxon>
        <taxon>Pentapetalae</taxon>
        <taxon>rosids</taxon>
        <taxon>malvids</taxon>
        <taxon>Brassicales</taxon>
        <taxon>Brassicaceae</taxon>
        <taxon>Brassiceae</taxon>
        <taxon>Brassica</taxon>
    </lineage>
</organism>
<proteinExistence type="predicted"/>
<sequence>MSRKRFLPVPTVSPSRKRNGIGDPGALRAYFRGGQSLPTAYSDLLGEKGMVKIQKLVVVRFRATQTINDGVVYRSGGINSSGVTTAELMPKHVAVEMDGNGRWTKNQGLQPWDGHRVGVEALRALR</sequence>
<comment type="cofactor">
    <cofactor evidence="1">
        <name>Mg(2+)</name>
        <dbReference type="ChEBI" id="CHEBI:18420"/>
    </cofactor>
</comment>
<comment type="caution">
    <text evidence="3">The sequence shown here is derived from an EMBL/GenBank/DDBJ whole genome shotgun (WGS) entry which is preliminary data.</text>
</comment>
<accession>A0A8S9NL61</accession>
<dbReference type="EMBL" id="QGKX02001621">
    <property type="protein sequence ID" value="KAF3504315.1"/>
    <property type="molecule type" value="Genomic_DNA"/>
</dbReference>
<dbReference type="Gene3D" id="3.40.1180.10">
    <property type="entry name" value="Decaprenyl diphosphate synthase-like"/>
    <property type="match status" value="1"/>
</dbReference>
<dbReference type="Proteomes" id="UP000712600">
    <property type="component" value="Unassembled WGS sequence"/>
</dbReference>
<evidence type="ECO:0000313" key="3">
    <source>
        <dbReference type="EMBL" id="KAF3504315.1"/>
    </source>
</evidence>
<dbReference type="InterPro" id="IPR036424">
    <property type="entry name" value="UPP_synth-like_sf"/>
</dbReference>
<name>A0A8S9NL61_BRACR</name>
<feature type="region of interest" description="Disordered" evidence="2">
    <location>
        <begin position="1"/>
        <end position="24"/>
    </location>
</feature>
<gene>
    <name evidence="3" type="ORF">F2Q69_00044141</name>
</gene>
<reference evidence="3" key="1">
    <citation type="submission" date="2019-12" db="EMBL/GenBank/DDBJ databases">
        <title>Genome sequencing and annotation of Brassica cretica.</title>
        <authorList>
            <person name="Studholme D.J."/>
            <person name="Sarris P."/>
        </authorList>
    </citation>
    <scope>NUCLEOTIDE SEQUENCE</scope>
    <source>
        <strain evidence="3">PFS-109/04</strain>
        <tissue evidence="3">Leaf</tissue>
    </source>
</reference>
<dbReference type="SUPFAM" id="SSF64005">
    <property type="entry name" value="Undecaprenyl diphosphate synthase"/>
    <property type="match status" value="1"/>
</dbReference>